<dbReference type="EMBL" id="QRGO01000001">
    <property type="protein sequence ID" value="RDV03694.1"/>
    <property type="molecule type" value="Genomic_DNA"/>
</dbReference>
<dbReference type="PIRSF" id="PIRSF035875">
    <property type="entry name" value="RNase_BN"/>
    <property type="match status" value="1"/>
</dbReference>
<evidence type="ECO:0000256" key="2">
    <source>
        <dbReference type="ARBA" id="ARBA00022475"/>
    </source>
</evidence>
<keyword evidence="2" id="KW-1003">Cell membrane</keyword>
<protein>
    <submittedName>
        <fullName evidence="7">YihY/virulence factor BrkB family protein</fullName>
    </submittedName>
</protein>
<comment type="subcellular location">
    <subcellularLocation>
        <location evidence="1">Cell membrane</location>
        <topology evidence="1">Multi-pass membrane protein</topology>
    </subcellularLocation>
</comment>
<dbReference type="OrthoDB" id="7163777at2"/>
<sequence length="297" mass="32470">MRILKISFRVVLDAGRQFLADDGWAIASHIALSLLMAMFPFLIVCTALAAVFFGSESLADEAARILLEAWPEQVAGPIAADIRGVLTGSRGNVLTFGVLFALYFASSGVESLRIALNRAYGMAERRPWWLLRIESIGYVIVGAISLLAFSFLVVLAPLIWSRIVRYVPTLEPLSDLVTFSRFATAAFVLIISLLIVHRWLPAGRRSFMEIAPGIVATLLLWLIGGAAFGRYLADYAFAYVNMYAGLASAMIALIFLYVCASIFIFGGELNSVVQKIRLGRMATADTEPVHEDQASLP</sequence>
<evidence type="ECO:0000256" key="4">
    <source>
        <dbReference type="ARBA" id="ARBA00022989"/>
    </source>
</evidence>
<feature type="transmembrane region" description="Helical" evidence="6">
    <location>
        <begin position="30"/>
        <end position="53"/>
    </location>
</feature>
<dbReference type="Pfam" id="PF03631">
    <property type="entry name" value="Virul_fac_BrkB"/>
    <property type="match status" value="1"/>
</dbReference>
<dbReference type="PANTHER" id="PTHR30213:SF0">
    <property type="entry name" value="UPF0761 MEMBRANE PROTEIN YIHY"/>
    <property type="match status" value="1"/>
</dbReference>
<dbReference type="Proteomes" id="UP000263993">
    <property type="component" value="Unassembled WGS sequence"/>
</dbReference>
<feature type="transmembrane region" description="Helical" evidence="6">
    <location>
        <begin position="93"/>
        <end position="116"/>
    </location>
</feature>
<gene>
    <name evidence="7" type="ORF">DXH78_03295</name>
</gene>
<reference evidence="8" key="1">
    <citation type="submission" date="2018-08" db="EMBL/GenBank/DDBJ databases">
        <authorList>
            <person name="Kim S.-J."/>
            <person name="Jung G.-Y."/>
        </authorList>
    </citation>
    <scope>NUCLEOTIDE SEQUENCE [LARGE SCALE GENOMIC DNA]</scope>
    <source>
        <strain evidence="8">GY_H</strain>
    </source>
</reference>
<dbReference type="AlphaFoldDB" id="A0A371B816"/>
<name>A0A371B816_9BRAD</name>
<evidence type="ECO:0000256" key="1">
    <source>
        <dbReference type="ARBA" id="ARBA00004651"/>
    </source>
</evidence>
<evidence type="ECO:0000256" key="5">
    <source>
        <dbReference type="ARBA" id="ARBA00023136"/>
    </source>
</evidence>
<evidence type="ECO:0000256" key="6">
    <source>
        <dbReference type="SAM" id="Phobius"/>
    </source>
</evidence>
<accession>A0A371B816</accession>
<proteinExistence type="predicted"/>
<dbReference type="GO" id="GO:0005886">
    <property type="term" value="C:plasma membrane"/>
    <property type="evidence" value="ECO:0007669"/>
    <property type="project" value="UniProtKB-SubCell"/>
</dbReference>
<dbReference type="RefSeq" id="WP_115515718.1">
    <property type="nucleotide sequence ID" value="NZ_QRGO01000001.1"/>
</dbReference>
<keyword evidence="5 6" id="KW-0472">Membrane</keyword>
<keyword evidence="4 6" id="KW-1133">Transmembrane helix</keyword>
<dbReference type="PANTHER" id="PTHR30213">
    <property type="entry name" value="INNER MEMBRANE PROTEIN YHJD"/>
    <property type="match status" value="1"/>
</dbReference>
<organism evidence="7 8">
    <name type="scientific">Undibacter mobilis</name>
    <dbReference type="NCBI Taxonomy" id="2292256"/>
    <lineage>
        <taxon>Bacteria</taxon>
        <taxon>Pseudomonadati</taxon>
        <taxon>Pseudomonadota</taxon>
        <taxon>Alphaproteobacteria</taxon>
        <taxon>Hyphomicrobiales</taxon>
        <taxon>Nitrobacteraceae</taxon>
        <taxon>Undibacter</taxon>
    </lineage>
</organism>
<keyword evidence="8" id="KW-1185">Reference proteome</keyword>
<feature type="transmembrane region" description="Helical" evidence="6">
    <location>
        <begin position="179"/>
        <end position="200"/>
    </location>
</feature>
<evidence type="ECO:0000256" key="3">
    <source>
        <dbReference type="ARBA" id="ARBA00022692"/>
    </source>
</evidence>
<feature type="transmembrane region" description="Helical" evidence="6">
    <location>
        <begin position="136"/>
        <end position="159"/>
    </location>
</feature>
<comment type="caution">
    <text evidence="7">The sequence shown here is derived from an EMBL/GenBank/DDBJ whole genome shotgun (WGS) entry which is preliminary data.</text>
</comment>
<evidence type="ECO:0000313" key="8">
    <source>
        <dbReference type="Proteomes" id="UP000263993"/>
    </source>
</evidence>
<dbReference type="InterPro" id="IPR017039">
    <property type="entry name" value="Virul_fac_BrkB"/>
</dbReference>
<keyword evidence="3 6" id="KW-0812">Transmembrane</keyword>
<feature type="transmembrane region" description="Helical" evidence="6">
    <location>
        <begin position="212"/>
        <end position="233"/>
    </location>
</feature>
<feature type="transmembrane region" description="Helical" evidence="6">
    <location>
        <begin position="245"/>
        <end position="267"/>
    </location>
</feature>
<evidence type="ECO:0000313" key="7">
    <source>
        <dbReference type="EMBL" id="RDV03694.1"/>
    </source>
</evidence>